<feature type="transmembrane region" description="Helical" evidence="6">
    <location>
        <begin position="161"/>
        <end position="181"/>
    </location>
</feature>
<dbReference type="PANTHER" id="PTHR23501:SF109">
    <property type="entry name" value="MAJOR FACILITATOR SUPERFAMILY (MFS) PROFILE DOMAIN-CONTAINING PROTEIN-RELATED"/>
    <property type="match status" value="1"/>
</dbReference>
<dbReference type="InterPro" id="IPR036259">
    <property type="entry name" value="MFS_trans_sf"/>
</dbReference>
<dbReference type="PROSITE" id="PS00216">
    <property type="entry name" value="SUGAR_TRANSPORT_1"/>
    <property type="match status" value="1"/>
</dbReference>
<keyword evidence="3 6" id="KW-0812">Transmembrane</keyword>
<evidence type="ECO:0000256" key="3">
    <source>
        <dbReference type="ARBA" id="ARBA00022692"/>
    </source>
</evidence>
<comment type="caution">
    <text evidence="8">The sequence shown here is derived from an EMBL/GenBank/DDBJ whole genome shotgun (WGS) entry which is preliminary data.</text>
</comment>
<name>A0ABR3CW00_9PEZI</name>
<feature type="transmembrane region" description="Helical" evidence="6">
    <location>
        <begin position="337"/>
        <end position="356"/>
    </location>
</feature>
<dbReference type="Pfam" id="PF13489">
    <property type="entry name" value="Methyltransf_23"/>
    <property type="match status" value="1"/>
</dbReference>
<dbReference type="InterPro" id="IPR029063">
    <property type="entry name" value="SAM-dependent_MTases_sf"/>
</dbReference>
<feature type="transmembrane region" description="Helical" evidence="6">
    <location>
        <begin position="202"/>
        <end position="223"/>
    </location>
</feature>
<feature type="transmembrane region" description="Helical" evidence="6">
    <location>
        <begin position="7"/>
        <end position="28"/>
    </location>
</feature>
<proteinExistence type="predicted"/>
<feature type="transmembrane region" description="Helical" evidence="6">
    <location>
        <begin position="70"/>
        <end position="89"/>
    </location>
</feature>
<keyword evidence="5 6" id="KW-0472">Membrane</keyword>
<accession>A0ABR3CW00</accession>
<keyword evidence="9" id="KW-1185">Reference proteome</keyword>
<evidence type="ECO:0000256" key="4">
    <source>
        <dbReference type="ARBA" id="ARBA00022989"/>
    </source>
</evidence>
<evidence type="ECO:0000259" key="7">
    <source>
        <dbReference type="PROSITE" id="PS50850"/>
    </source>
</evidence>
<evidence type="ECO:0000313" key="8">
    <source>
        <dbReference type="EMBL" id="KAL0265066.1"/>
    </source>
</evidence>
<comment type="subcellular location">
    <subcellularLocation>
        <location evidence="1">Membrane</location>
        <topology evidence="1">Multi-pass membrane protein</topology>
    </subcellularLocation>
</comment>
<feature type="transmembrane region" description="Helical" evidence="6">
    <location>
        <begin position="95"/>
        <end position="116"/>
    </location>
</feature>
<feature type="transmembrane region" description="Helical" evidence="6">
    <location>
        <begin position="229"/>
        <end position="249"/>
    </location>
</feature>
<feature type="transmembrane region" description="Helical" evidence="6">
    <location>
        <begin position="306"/>
        <end position="325"/>
    </location>
</feature>
<dbReference type="PANTHER" id="PTHR23501">
    <property type="entry name" value="MAJOR FACILITATOR SUPERFAMILY"/>
    <property type="match status" value="1"/>
</dbReference>
<dbReference type="Proteomes" id="UP001430584">
    <property type="component" value="Unassembled WGS sequence"/>
</dbReference>
<feature type="domain" description="Major facilitator superfamily (MFS) profile" evidence="7">
    <location>
        <begin position="1"/>
        <end position="457"/>
    </location>
</feature>
<dbReference type="PROSITE" id="PS50850">
    <property type="entry name" value="MFS"/>
    <property type="match status" value="1"/>
</dbReference>
<feature type="transmembrane region" description="Helical" evidence="6">
    <location>
        <begin position="270"/>
        <end position="294"/>
    </location>
</feature>
<feature type="transmembrane region" description="Helical" evidence="6">
    <location>
        <begin position="368"/>
        <end position="389"/>
    </location>
</feature>
<dbReference type="Gene3D" id="3.40.50.150">
    <property type="entry name" value="Vaccinia Virus protein VP39"/>
    <property type="match status" value="1"/>
</dbReference>
<protein>
    <recommendedName>
        <fullName evidence="7">Major facilitator superfamily (MFS) profile domain-containing protein</fullName>
    </recommendedName>
</protein>
<keyword evidence="2" id="KW-0813">Transport</keyword>
<reference evidence="8 9" key="1">
    <citation type="submission" date="2024-02" db="EMBL/GenBank/DDBJ databases">
        <title>De novo assembly and annotation of 12 fungi associated with fruit tree decline syndrome in Ontario, Canada.</title>
        <authorList>
            <person name="Sulman M."/>
            <person name="Ellouze W."/>
            <person name="Ilyukhin E."/>
        </authorList>
    </citation>
    <scope>NUCLEOTIDE SEQUENCE [LARGE SCALE GENOMIC DNA]</scope>
    <source>
        <strain evidence="8 9">FDS-637</strain>
    </source>
</reference>
<evidence type="ECO:0000313" key="9">
    <source>
        <dbReference type="Proteomes" id="UP001430584"/>
    </source>
</evidence>
<gene>
    <name evidence="8" type="ORF">SLS55_001024</name>
</gene>
<evidence type="ECO:0000256" key="6">
    <source>
        <dbReference type="SAM" id="Phobius"/>
    </source>
</evidence>
<dbReference type="InterPro" id="IPR010573">
    <property type="entry name" value="MFS_Str1/Tri12-like"/>
</dbReference>
<feature type="transmembrane region" description="Helical" evidence="6">
    <location>
        <begin position="40"/>
        <end position="58"/>
    </location>
</feature>
<dbReference type="Pfam" id="PF06609">
    <property type="entry name" value="TRI12"/>
    <property type="match status" value="1"/>
</dbReference>
<dbReference type="SUPFAM" id="SSF103473">
    <property type="entry name" value="MFS general substrate transporter"/>
    <property type="match status" value="1"/>
</dbReference>
<dbReference type="InterPro" id="IPR005829">
    <property type="entry name" value="Sugar_transporter_CS"/>
</dbReference>
<dbReference type="EMBL" id="JAJVCZ030000001">
    <property type="protein sequence ID" value="KAL0265066.1"/>
    <property type="molecule type" value="Genomic_DNA"/>
</dbReference>
<dbReference type="GeneID" id="92005109"/>
<organism evidence="8 9">
    <name type="scientific">Diplodia seriata</name>
    <dbReference type="NCBI Taxonomy" id="420778"/>
    <lineage>
        <taxon>Eukaryota</taxon>
        <taxon>Fungi</taxon>
        <taxon>Dikarya</taxon>
        <taxon>Ascomycota</taxon>
        <taxon>Pezizomycotina</taxon>
        <taxon>Dothideomycetes</taxon>
        <taxon>Dothideomycetes incertae sedis</taxon>
        <taxon>Botryosphaeriales</taxon>
        <taxon>Botryosphaeriaceae</taxon>
        <taxon>Diplodia</taxon>
    </lineage>
</organism>
<evidence type="ECO:0000256" key="1">
    <source>
        <dbReference type="ARBA" id="ARBA00004141"/>
    </source>
</evidence>
<dbReference type="RefSeq" id="XP_066637806.1">
    <property type="nucleotide sequence ID" value="XM_066772527.1"/>
</dbReference>
<dbReference type="InterPro" id="IPR020846">
    <property type="entry name" value="MFS_dom"/>
</dbReference>
<dbReference type="Gene3D" id="1.20.1250.20">
    <property type="entry name" value="MFS general substrate transporter like domains"/>
    <property type="match status" value="1"/>
</dbReference>
<keyword evidence="4 6" id="KW-1133">Transmembrane helix</keyword>
<sequence>MNSPIQKFLGMSFVAPVACGYVLVNGILNPIGQDLNDTENIVWIAGGWSVASAVSFSIAGGWSDIFGRRWVTLSGQIITLVGAIIGATAQKTTTVAAASTIVGFGAGVAFVAYPGISELLPNKYRGIGLGWTEFCINIPWASFSVIIANKLAEEATWRWCYYIAIIYSALCTVGIAIFYFPPSRPRKDYDKSRWDEFKELDWIGLLLFTAGLTICLVGLTYLGKSSYSKALVASTITVGALTTAACFAYDFTVPANPLFPRSLFAMVRKFTIHLLIVFVSGFIWYAMAALLPQATLYMYTNDPTQIGIIAIPNGLGGVVGGWLIPSLLHRIKHVREQIVVALVIQTAFTACYAAVIPHNRAAWIALQFFGQGCFTWLTTIAYVTAGLFVPQDELGVASGLIGTFRSAGGSIGNAVFSSILRSVTNRELGGNIAAAAIGAGFDPENLAALIPAVIEDAVGVPGVLQAVPGGVSEGVAEATKDENEDDSAYGEDELSDTTSIASTIWRHRFENGRRYQKWKEGAYWGPNDDTQNDQLDIGDFADEYPSAEVIGTDLSPIQPSLLPPNCKFELDDATEAWTFPENHFDFVHTRCLYGSIDDWDKYYQQVLRTLKPGGWFQQLEMSILTRCDDDTLDKYEDNVLKEWGPLFINAADSPKFGRTLDIWKDMKQRMIDAGFEDVQQVDYKVPIGPWSSDPRLKEIGKWHLLYCFQELTAGQWKYEEVQVLVARFRAAIRSRKVHPYYTYSVVYGRKPDN</sequence>
<dbReference type="SUPFAM" id="SSF53335">
    <property type="entry name" value="S-adenosyl-L-methionine-dependent methyltransferases"/>
    <property type="match status" value="1"/>
</dbReference>
<evidence type="ECO:0000256" key="5">
    <source>
        <dbReference type="ARBA" id="ARBA00023136"/>
    </source>
</evidence>
<evidence type="ECO:0000256" key="2">
    <source>
        <dbReference type="ARBA" id="ARBA00022448"/>
    </source>
</evidence>
<dbReference type="CDD" id="cd02440">
    <property type="entry name" value="AdoMet_MTases"/>
    <property type="match status" value="1"/>
</dbReference>